<dbReference type="PROSITE" id="PS51257">
    <property type="entry name" value="PROKAR_LIPOPROTEIN"/>
    <property type="match status" value="1"/>
</dbReference>
<gene>
    <name evidence="1" type="ORF">MSIBF_A2080009</name>
</gene>
<organism evidence="1">
    <name type="scientific">groundwater metagenome</name>
    <dbReference type="NCBI Taxonomy" id="717931"/>
    <lineage>
        <taxon>unclassified sequences</taxon>
        <taxon>metagenomes</taxon>
        <taxon>ecological metagenomes</taxon>
    </lineage>
</organism>
<name>A0A098EB66_9ZZZZ</name>
<dbReference type="InterPro" id="IPR046720">
    <property type="entry name" value="DUF6612"/>
</dbReference>
<proteinExistence type="predicted"/>
<evidence type="ECO:0008006" key="2">
    <source>
        <dbReference type="Google" id="ProtNLM"/>
    </source>
</evidence>
<protein>
    <recommendedName>
        <fullName evidence="2">Lipoprotein</fullName>
    </recommendedName>
</protein>
<dbReference type="EMBL" id="CCXY01000122">
    <property type="protein sequence ID" value="CEG12260.1"/>
    <property type="molecule type" value="Genomic_DNA"/>
</dbReference>
<dbReference type="Gene3D" id="2.50.20.20">
    <property type="match status" value="1"/>
</dbReference>
<reference evidence="1" key="1">
    <citation type="submission" date="2014-09" db="EMBL/GenBank/DDBJ databases">
        <authorList>
            <person name="Probst J Alexander"/>
        </authorList>
    </citation>
    <scope>NUCLEOTIDE SEQUENCE</scope>
</reference>
<evidence type="ECO:0000313" key="1">
    <source>
        <dbReference type="EMBL" id="CEG12260.1"/>
    </source>
</evidence>
<accession>A0A098EB66</accession>
<dbReference type="AlphaFoldDB" id="A0A098EB66"/>
<sequence>MKSGYAILGAIVVVGILLLSGCIGTNQNGFDMNKVIEAQKNIKQYAFEGEITAGKTGMQMNGKIDTENLKMYVNTNINGQNEESYIIGEEAYTKKNGQWSKMKKDVLWNNSNQYESTVEILKSPNTKIEVLGEENVDGDVCYIVNITADTEKLKEQFVKSMGGGKVGVEYTLNVSSYTLYVSKATNFIKKEYQNAYIVVSEQGINLGAEMTVMFKYKDINKPSEIQLPEEAKNVETTSQ</sequence>
<dbReference type="Pfam" id="PF20316">
    <property type="entry name" value="DUF6612"/>
    <property type="match status" value="1"/>
</dbReference>